<dbReference type="RefSeq" id="WP_053570252.1">
    <property type="nucleotide sequence ID" value="NZ_FCNY02000005.1"/>
</dbReference>
<keyword evidence="3" id="KW-0804">Transcription</keyword>
<evidence type="ECO:0000256" key="1">
    <source>
        <dbReference type="ARBA" id="ARBA00023015"/>
    </source>
</evidence>
<dbReference type="Pfam" id="PF12852">
    <property type="entry name" value="Cupin_6"/>
    <property type="match status" value="1"/>
</dbReference>
<evidence type="ECO:0000259" key="4">
    <source>
        <dbReference type="PROSITE" id="PS01124"/>
    </source>
</evidence>
<dbReference type="Pfam" id="PF12833">
    <property type="entry name" value="HTH_18"/>
    <property type="match status" value="1"/>
</dbReference>
<proteinExistence type="predicted"/>
<keyword evidence="2" id="KW-0238">DNA-binding</keyword>
<dbReference type="AlphaFoldDB" id="A0A158GNR1"/>
<feature type="domain" description="HTH araC/xylS-type" evidence="4">
    <location>
        <begin position="208"/>
        <end position="308"/>
    </location>
</feature>
<accession>A0A158GNR1</accession>
<dbReference type="EMBL" id="FCNY02000005">
    <property type="protein sequence ID" value="SAL33497.1"/>
    <property type="molecule type" value="Genomic_DNA"/>
</dbReference>
<keyword evidence="6" id="KW-1185">Reference proteome</keyword>
<dbReference type="GO" id="GO:0043565">
    <property type="term" value="F:sequence-specific DNA binding"/>
    <property type="evidence" value="ECO:0007669"/>
    <property type="project" value="InterPro"/>
</dbReference>
<sequence>MPTSADIAADWLLSGLELRSTLFHVGRYCGAYRASTAGHQRASFHLILEGACWLHLPERPGRPQRSVRLGAGDAVFLLHDMPHCLTPEPNAPAAAEYATRIGTMSPLNAEPTDGDGLALACGFFEFRSDLGDALNALLPDYIVVRHDDVRFAGARTLFDLIRAETARNGDSPSPLINRLTDVLFFYALRAVASADDFAPGLWSVMQRAEFAPLVNAIIERPGDDWSTHAMAAFCHMSRARFCKQFAESCGQPPAQFLAILRMKVAAEMLRRGASMLNAAEHVGYQSESAFAQAFKRVTGLLPGACRRAHPRHPSAAVH</sequence>
<keyword evidence="1" id="KW-0805">Transcription regulation</keyword>
<organism evidence="5 6">
    <name type="scientific">Caballeronia cordobensis</name>
    <name type="common">Burkholderia cordobensis</name>
    <dbReference type="NCBI Taxonomy" id="1353886"/>
    <lineage>
        <taxon>Bacteria</taxon>
        <taxon>Pseudomonadati</taxon>
        <taxon>Pseudomonadota</taxon>
        <taxon>Betaproteobacteria</taxon>
        <taxon>Burkholderiales</taxon>
        <taxon>Burkholderiaceae</taxon>
        <taxon>Caballeronia</taxon>
    </lineage>
</organism>
<dbReference type="PROSITE" id="PS00041">
    <property type="entry name" value="HTH_ARAC_FAMILY_1"/>
    <property type="match status" value="1"/>
</dbReference>
<name>A0A158GNR1_CABCO</name>
<gene>
    <name evidence="5" type="ORF">AWB70_02225</name>
</gene>
<dbReference type="InterPro" id="IPR018060">
    <property type="entry name" value="HTH_AraC"/>
</dbReference>
<dbReference type="SUPFAM" id="SSF46689">
    <property type="entry name" value="Homeodomain-like"/>
    <property type="match status" value="2"/>
</dbReference>
<dbReference type="Gene3D" id="1.10.10.60">
    <property type="entry name" value="Homeodomain-like"/>
    <property type="match status" value="1"/>
</dbReference>
<dbReference type="PROSITE" id="PS01124">
    <property type="entry name" value="HTH_ARAC_FAMILY_2"/>
    <property type="match status" value="1"/>
</dbReference>
<evidence type="ECO:0000256" key="3">
    <source>
        <dbReference type="ARBA" id="ARBA00023163"/>
    </source>
</evidence>
<reference evidence="6" key="1">
    <citation type="submission" date="2016-01" db="EMBL/GenBank/DDBJ databases">
        <authorList>
            <person name="Peeters C."/>
        </authorList>
    </citation>
    <scope>NUCLEOTIDE SEQUENCE [LARGE SCALE GENOMIC DNA]</scope>
</reference>
<dbReference type="InterPro" id="IPR032783">
    <property type="entry name" value="AraC_lig"/>
</dbReference>
<dbReference type="SMART" id="SM00342">
    <property type="entry name" value="HTH_ARAC"/>
    <property type="match status" value="1"/>
</dbReference>
<evidence type="ECO:0000313" key="6">
    <source>
        <dbReference type="Proteomes" id="UP000054740"/>
    </source>
</evidence>
<dbReference type="InterPro" id="IPR018062">
    <property type="entry name" value="HTH_AraC-typ_CS"/>
</dbReference>
<evidence type="ECO:0000256" key="2">
    <source>
        <dbReference type="ARBA" id="ARBA00023125"/>
    </source>
</evidence>
<dbReference type="Proteomes" id="UP000054740">
    <property type="component" value="Unassembled WGS sequence"/>
</dbReference>
<dbReference type="PANTHER" id="PTHR11019:SF159">
    <property type="entry name" value="TRANSCRIPTIONAL REGULATOR-RELATED"/>
    <property type="match status" value="1"/>
</dbReference>
<dbReference type="PANTHER" id="PTHR11019">
    <property type="entry name" value="HTH-TYPE TRANSCRIPTIONAL REGULATOR NIMR"/>
    <property type="match status" value="1"/>
</dbReference>
<dbReference type="InterPro" id="IPR009057">
    <property type="entry name" value="Homeodomain-like_sf"/>
</dbReference>
<evidence type="ECO:0000313" key="5">
    <source>
        <dbReference type="EMBL" id="SAL33497.1"/>
    </source>
</evidence>
<protein>
    <submittedName>
        <fullName evidence="5">Cupin</fullName>
    </submittedName>
</protein>
<dbReference type="GO" id="GO:0003700">
    <property type="term" value="F:DNA-binding transcription factor activity"/>
    <property type="evidence" value="ECO:0007669"/>
    <property type="project" value="InterPro"/>
</dbReference>